<dbReference type="STRING" id="1108044.GOOTI_112_00100"/>
<dbReference type="Proteomes" id="UP000005038">
    <property type="component" value="Unassembled WGS sequence"/>
</dbReference>
<evidence type="ECO:0000256" key="2">
    <source>
        <dbReference type="SAM" id="Phobius"/>
    </source>
</evidence>
<feature type="compositionally biased region" description="Low complexity" evidence="1">
    <location>
        <begin position="382"/>
        <end position="413"/>
    </location>
</feature>
<accession>H5TM18</accession>
<keyword evidence="2" id="KW-1133">Transmembrane helix</keyword>
<evidence type="ECO:0000313" key="4">
    <source>
        <dbReference type="EMBL" id="GAB34526.1"/>
    </source>
</evidence>
<feature type="compositionally biased region" description="Low complexity" evidence="1">
    <location>
        <begin position="502"/>
        <end position="561"/>
    </location>
</feature>
<proteinExistence type="predicted"/>
<keyword evidence="2" id="KW-0472">Membrane</keyword>
<gene>
    <name evidence="4" type="ORF">GOOTI_112_00100</name>
</gene>
<comment type="caution">
    <text evidence="4">The sequence shown here is derived from an EMBL/GenBank/DDBJ whole genome shotgun (WGS) entry which is preliminary data.</text>
</comment>
<evidence type="ECO:0000313" key="5">
    <source>
        <dbReference type="Proteomes" id="UP000005038"/>
    </source>
</evidence>
<evidence type="ECO:0000256" key="1">
    <source>
        <dbReference type="SAM" id="MobiDB-lite"/>
    </source>
</evidence>
<feature type="domain" description="DUF6777" evidence="3">
    <location>
        <begin position="123"/>
        <end position="267"/>
    </location>
</feature>
<feature type="compositionally biased region" description="Polar residues" evidence="1">
    <location>
        <begin position="9"/>
        <end position="18"/>
    </location>
</feature>
<dbReference type="Pfam" id="PF20568">
    <property type="entry name" value="DUF6777"/>
    <property type="match status" value="1"/>
</dbReference>
<dbReference type="EMBL" id="BAFB01000112">
    <property type="protein sequence ID" value="GAB34526.1"/>
    <property type="molecule type" value="Genomic_DNA"/>
</dbReference>
<reference evidence="4" key="1">
    <citation type="submission" date="2012-02" db="EMBL/GenBank/DDBJ databases">
        <title>Whole genome shotgun sequence of Gordonia otitidis NBRC 100426.</title>
        <authorList>
            <person name="Yoshida I."/>
            <person name="Hosoyama A."/>
            <person name="Tsuchikane K."/>
            <person name="Katsumata H."/>
            <person name="Yamazaki S."/>
            <person name="Fujita N."/>
        </authorList>
    </citation>
    <scope>NUCLEOTIDE SEQUENCE [LARGE SCALE GENOMIC DNA]</scope>
    <source>
        <strain evidence="4">NBRC 100426</strain>
    </source>
</reference>
<evidence type="ECO:0000259" key="3">
    <source>
        <dbReference type="Pfam" id="PF20568"/>
    </source>
</evidence>
<name>H5TM18_GORO1</name>
<sequence length="561" mass="57643">MHARKSAHQESIQLSYPPSGTFGAPAMPPTGPFQQMRDQQKRRNRTIALVAVVVVFALVLASVLVIVLRDKDGGLRIPGLSLLTSGEAGPDPFGPNVALTNKELPSNVKLASQSGAPDNGARVVSGTQPGLYAGGESTCDTAALGNYLANNPSQASAWASVFGISTASIPYYLNTLTPVVLTADTWVTNHSYQGGSAYAFQSVLQSGTAVLVDGAGVPRVRCACGNPLAPPAATPIGGYRLTGHPWHDYHSHEVTRIAYNTQNVTVVNNTTTVINQAPQNNATPAGTVLTLLNLATGQQFERPVGGIIDVSGLPPLTTALPTPAALNTPFVAKSDEAAAENGLARAGSSEPATEVAERAASNGGVPEGAPDSSQAPEQQQNAAASGTAGAQSEGSAASAAPSSSSSAQPSPTQFSGTGDAIGDFTFRVDDRSVSCQVPTSASTGSVDLTCSDGVTRTVSSSSLERSSVSSSTDPTTKVWKLNLIENQSSSVSVDVESATWRTAETSSTTTTTEATTTETTTPETTTETTTPETTTPETTIETTTPEETTTTTTTTEEVPAN</sequence>
<feature type="transmembrane region" description="Helical" evidence="2">
    <location>
        <begin position="46"/>
        <end position="68"/>
    </location>
</feature>
<feature type="region of interest" description="Disordered" evidence="1">
    <location>
        <begin position="1"/>
        <end position="39"/>
    </location>
</feature>
<feature type="region of interest" description="Disordered" evidence="1">
    <location>
        <begin position="495"/>
        <end position="561"/>
    </location>
</feature>
<feature type="region of interest" description="Disordered" evidence="1">
    <location>
        <begin position="341"/>
        <end position="421"/>
    </location>
</feature>
<dbReference type="InterPro" id="IPR046704">
    <property type="entry name" value="DUF6777"/>
</dbReference>
<feature type="compositionally biased region" description="Polar residues" evidence="1">
    <location>
        <begin position="371"/>
        <end position="381"/>
    </location>
</feature>
<dbReference type="AlphaFoldDB" id="H5TM18"/>
<keyword evidence="2" id="KW-0812">Transmembrane</keyword>
<keyword evidence="5" id="KW-1185">Reference proteome</keyword>
<protein>
    <recommendedName>
        <fullName evidence="3">DUF6777 domain-containing protein</fullName>
    </recommendedName>
</protein>
<organism evidence="4 5">
    <name type="scientific">Gordonia otitidis (strain DSM 44809 / CCUG 52243 / JCM 12355 / NBRC 100426 / IFM 10032)</name>
    <dbReference type="NCBI Taxonomy" id="1108044"/>
    <lineage>
        <taxon>Bacteria</taxon>
        <taxon>Bacillati</taxon>
        <taxon>Actinomycetota</taxon>
        <taxon>Actinomycetes</taxon>
        <taxon>Mycobacteriales</taxon>
        <taxon>Gordoniaceae</taxon>
        <taxon>Gordonia</taxon>
    </lineage>
</organism>